<dbReference type="AlphaFoldDB" id="A0A1Z5KCB3"/>
<comment type="caution">
    <text evidence="3">The sequence shown here is derived from an EMBL/GenBank/DDBJ whole genome shotgun (WGS) entry which is preliminary data.</text>
</comment>
<organism evidence="3 4">
    <name type="scientific">Fistulifera solaris</name>
    <name type="common">Oleaginous diatom</name>
    <dbReference type="NCBI Taxonomy" id="1519565"/>
    <lineage>
        <taxon>Eukaryota</taxon>
        <taxon>Sar</taxon>
        <taxon>Stramenopiles</taxon>
        <taxon>Ochrophyta</taxon>
        <taxon>Bacillariophyta</taxon>
        <taxon>Bacillariophyceae</taxon>
        <taxon>Bacillariophycidae</taxon>
        <taxon>Naviculales</taxon>
        <taxon>Naviculaceae</taxon>
        <taxon>Fistulifera</taxon>
    </lineage>
</organism>
<evidence type="ECO:0000256" key="2">
    <source>
        <dbReference type="SAM" id="Phobius"/>
    </source>
</evidence>
<name>A0A1Z5KCB3_FISSO</name>
<feature type="transmembrane region" description="Helical" evidence="2">
    <location>
        <begin position="164"/>
        <end position="181"/>
    </location>
</feature>
<feature type="compositionally biased region" description="Polar residues" evidence="1">
    <location>
        <begin position="450"/>
        <end position="473"/>
    </location>
</feature>
<proteinExistence type="predicted"/>
<feature type="region of interest" description="Disordered" evidence="1">
    <location>
        <begin position="204"/>
        <end position="227"/>
    </location>
</feature>
<feature type="region of interest" description="Disordered" evidence="1">
    <location>
        <begin position="446"/>
        <end position="529"/>
    </location>
</feature>
<dbReference type="InParanoid" id="A0A1Z5KCB3"/>
<feature type="compositionally biased region" description="Basic residues" evidence="1">
    <location>
        <begin position="476"/>
        <end position="486"/>
    </location>
</feature>
<feature type="compositionally biased region" description="Basic and acidic residues" evidence="1">
    <location>
        <begin position="509"/>
        <end position="518"/>
    </location>
</feature>
<evidence type="ECO:0000313" key="4">
    <source>
        <dbReference type="Proteomes" id="UP000198406"/>
    </source>
</evidence>
<keyword evidence="2" id="KW-1133">Transmembrane helix</keyword>
<feature type="region of interest" description="Disordered" evidence="1">
    <location>
        <begin position="669"/>
        <end position="733"/>
    </location>
</feature>
<keyword evidence="2" id="KW-0812">Transmembrane</keyword>
<feature type="transmembrane region" description="Helical" evidence="2">
    <location>
        <begin position="416"/>
        <end position="435"/>
    </location>
</feature>
<evidence type="ECO:0000313" key="3">
    <source>
        <dbReference type="EMBL" id="GAX23548.1"/>
    </source>
</evidence>
<feature type="compositionally biased region" description="Basic and acidic residues" evidence="1">
    <location>
        <begin position="723"/>
        <end position="733"/>
    </location>
</feature>
<gene>
    <name evidence="3" type="ORF">FisN_14Hh275</name>
</gene>
<feature type="transmembrane region" description="Helical" evidence="2">
    <location>
        <begin position="92"/>
        <end position="115"/>
    </location>
</feature>
<feature type="compositionally biased region" description="Basic and acidic residues" evidence="1">
    <location>
        <begin position="608"/>
        <end position="622"/>
    </location>
</feature>
<sequence>MKSWFIQHSSRLWSWLPSSKTSILLACMVTWALSITTVSRCTFVRQRSLSGETPSIELGMFSKAVYDDRGSLLGCVSYTDTHFDAMFRVARIAGVISSVCSTMVLFGVSAAILFCPRACNSLWSWSRFLLATGTVAQLFTFSIMNSTQCQGGDTSCQLHSVGKLTIFNILLLAGLAVALFWENRPFHPALYLRADALETDTILSDRTPPHHTKTNGAQHTHPNRSTEDMQETGQVHHASLQGQIEAYGFVDPSSSVAENELSIQHLRSFRFLTMLLVTVAWIVSIVGTSRCTLLLVGPNGGSRADYAGLGLFSRAAYDDSNLIGCLAYPKYATNDFDAAFQASRVFGAIAAFLLSAIFFLCSLLLFFKRAKDEIWIITRILMPCATISQLLVFVAFKTKTCSASDLIECRPGPSAVVVILNVFLLVVLSVGFFIFPPPPGPIFRFHNDQSDTSTMVSRPNRQDGQNAVSTPERAQNGKRNHSRRVVAVRPPGSPISATSLDLPSLEHSPCPDRSHHDTSNSSENPPKRVRIAAEPAETIMVQVEYTEKEKRTTKTVTHPDGSKTITTTIERYQDPKTKNIKKKTKPLPQAKESAPARTQKPIIPAQKDMPKREEATKAKTFEPKQSSVTTIPDAATKPLEASGDGPQVPEFFLKLGSLKKTDCLSAQEMAEQAKQQSAEVEKVEKPRPVLPKDFFEQKDPTSMANNPDDKEASNEPITPGVKNLREMFEKSTK</sequence>
<reference evidence="3 4" key="1">
    <citation type="journal article" date="2015" name="Plant Cell">
        <title>Oil accumulation by the oleaginous diatom Fistulifera solaris as revealed by the genome and transcriptome.</title>
        <authorList>
            <person name="Tanaka T."/>
            <person name="Maeda Y."/>
            <person name="Veluchamy A."/>
            <person name="Tanaka M."/>
            <person name="Abida H."/>
            <person name="Marechal E."/>
            <person name="Bowler C."/>
            <person name="Muto M."/>
            <person name="Sunaga Y."/>
            <person name="Tanaka M."/>
            <person name="Yoshino T."/>
            <person name="Taniguchi T."/>
            <person name="Fukuda Y."/>
            <person name="Nemoto M."/>
            <person name="Matsumoto M."/>
            <person name="Wong P.S."/>
            <person name="Aburatani S."/>
            <person name="Fujibuchi W."/>
        </authorList>
    </citation>
    <scope>NUCLEOTIDE SEQUENCE [LARGE SCALE GENOMIC DNA]</scope>
    <source>
        <strain evidence="3 4">JPCC DA0580</strain>
    </source>
</reference>
<feature type="transmembrane region" description="Helical" evidence="2">
    <location>
        <begin position="345"/>
        <end position="367"/>
    </location>
</feature>
<protein>
    <submittedName>
        <fullName evidence="3">Uncharacterized protein</fullName>
    </submittedName>
</protein>
<dbReference type="OrthoDB" id="10609199at2759"/>
<feature type="transmembrane region" description="Helical" evidence="2">
    <location>
        <begin position="271"/>
        <end position="296"/>
    </location>
</feature>
<feature type="transmembrane region" description="Helical" evidence="2">
    <location>
        <begin position="127"/>
        <end position="144"/>
    </location>
</feature>
<feature type="transmembrane region" description="Helical" evidence="2">
    <location>
        <begin position="374"/>
        <end position="396"/>
    </location>
</feature>
<dbReference type="Proteomes" id="UP000198406">
    <property type="component" value="Unassembled WGS sequence"/>
</dbReference>
<keyword evidence="4" id="KW-1185">Reference proteome</keyword>
<feature type="region of interest" description="Disordered" evidence="1">
    <location>
        <begin position="602"/>
        <end position="631"/>
    </location>
</feature>
<dbReference type="EMBL" id="BDSP01000202">
    <property type="protein sequence ID" value="GAX23548.1"/>
    <property type="molecule type" value="Genomic_DNA"/>
</dbReference>
<accession>A0A1Z5KCB3</accession>
<evidence type="ECO:0000256" key="1">
    <source>
        <dbReference type="SAM" id="MobiDB-lite"/>
    </source>
</evidence>
<keyword evidence="2" id="KW-0472">Membrane</keyword>